<gene>
    <name evidence="2" type="ORF">M0813_25079</name>
</gene>
<protein>
    <submittedName>
        <fullName evidence="2">Uncharacterized protein</fullName>
    </submittedName>
</protein>
<reference evidence="2" key="1">
    <citation type="submission" date="2022-08" db="EMBL/GenBank/DDBJ databases">
        <title>Novel sulfate-reducing endosymbionts in the free-living metamonad Anaeramoeba.</title>
        <authorList>
            <person name="Jerlstrom-Hultqvist J."/>
            <person name="Cepicka I."/>
            <person name="Gallot-Lavallee L."/>
            <person name="Salas-Leiva D."/>
            <person name="Curtis B.A."/>
            <person name="Zahonova K."/>
            <person name="Pipaliya S."/>
            <person name="Dacks J."/>
            <person name="Roger A.J."/>
        </authorList>
    </citation>
    <scope>NUCLEOTIDE SEQUENCE</scope>
    <source>
        <strain evidence="2">Schooner1</strain>
    </source>
</reference>
<evidence type="ECO:0000313" key="3">
    <source>
        <dbReference type="Proteomes" id="UP001150062"/>
    </source>
</evidence>
<name>A0ABQ8Y472_9EUKA</name>
<organism evidence="2 3">
    <name type="scientific">Anaeramoeba flamelloides</name>
    <dbReference type="NCBI Taxonomy" id="1746091"/>
    <lineage>
        <taxon>Eukaryota</taxon>
        <taxon>Metamonada</taxon>
        <taxon>Anaeramoebidae</taxon>
        <taxon>Anaeramoeba</taxon>
    </lineage>
</organism>
<sequence length="236" mass="27733">MGNKFTTPTKTLLTIKSKKIKGFLNLVSNSNLCLAIVDLDLRIKLLNQPYSDALQLPNTQQINEKSHKELLESKQSIFAPYQPYYKTETMEVMKGAFAEAMNNYTADIIFTYQTHRPTVHYFHAKLDLRKIRIGKEFFFFFKLVKLKENPKTTPDIIKNSDQIKKSKKNKKKNKNKNKNRNKNKNNSQNKDKYKNKNKNKNNKLVRRKKNKKLKVVSWCQTISDSEESDCSYIEEI</sequence>
<feature type="compositionally biased region" description="Basic residues" evidence="1">
    <location>
        <begin position="165"/>
        <end position="183"/>
    </location>
</feature>
<comment type="caution">
    <text evidence="2">The sequence shown here is derived from an EMBL/GenBank/DDBJ whole genome shotgun (WGS) entry which is preliminary data.</text>
</comment>
<keyword evidence="3" id="KW-1185">Reference proteome</keyword>
<feature type="region of interest" description="Disordered" evidence="1">
    <location>
        <begin position="152"/>
        <end position="209"/>
    </location>
</feature>
<proteinExistence type="predicted"/>
<accession>A0ABQ8Y472</accession>
<evidence type="ECO:0000256" key="1">
    <source>
        <dbReference type="SAM" id="MobiDB-lite"/>
    </source>
</evidence>
<feature type="compositionally biased region" description="Basic residues" evidence="1">
    <location>
        <begin position="195"/>
        <end position="209"/>
    </location>
</feature>
<dbReference type="EMBL" id="JAOAOG010000221">
    <property type="protein sequence ID" value="KAJ6239617.1"/>
    <property type="molecule type" value="Genomic_DNA"/>
</dbReference>
<evidence type="ECO:0000313" key="2">
    <source>
        <dbReference type="EMBL" id="KAJ6239617.1"/>
    </source>
</evidence>
<dbReference type="Proteomes" id="UP001150062">
    <property type="component" value="Unassembled WGS sequence"/>
</dbReference>